<evidence type="ECO:0000313" key="2">
    <source>
        <dbReference type="EMBL" id="GFT57474.1"/>
    </source>
</evidence>
<keyword evidence="1" id="KW-1133">Transmembrane helix</keyword>
<accession>A0A8X6PAU7</accession>
<sequence>MGVLLFWNNFPTLKMLRIWLNPILAAIRSRILPSRKRSFHSFAQAVIIGLYPSGFLPVYRLYFTVTVEDPSSSRTTMI</sequence>
<gene>
    <name evidence="2" type="ORF">NPIL_170301</name>
</gene>
<organism evidence="2 3">
    <name type="scientific">Nephila pilipes</name>
    <name type="common">Giant wood spider</name>
    <name type="synonym">Nephila maculata</name>
    <dbReference type="NCBI Taxonomy" id="299642"/>
    <lineage>
        <taxon>Eukaryota</taxon>
        <taxon>Metazoa</taxon>
        <taxon>Ecdysozoa</taxon>
        <taxon>Arthropoda</taxon>
        <taxon>Chelicerata</taxon>
        <taxon>Arachnida</taxon>
        <taxon>Araneae</taxon>
        <taxon>Araneomorphae</taxon>
        <taxon>Entelegynae</taxon>
        <taxon>Araneoidea</taxon>
        <taxon>Nephilidae</taxon>
        <taxon>Nephila</taxon>
    </lineage>
</organism>
<comment type="caution">
    <text evidence="2">The sequence shown here is derived from an EMBL/GenBank/DDBJ whole genome shotgun (WGS) entry which is preliminary data.</text>
</comment>
<proteinExistence type="predicted"/>
<dbReference type="AlphaFoldDB" id="A0A8X6PAU7"/>
<keyword evidence="1" id="KW-0472">Membrane</keyword>
<keyword evidence="3" id="KW-1185">Reference proteome</keyword>
<evidence type="ECO:0000313" key="3">
    <source>
        <dbReference type="Proteomes" id="UP000887013"/>
    </source>
</evidence>
<feature type="transmembrane region" description="Helical" evidence="1">
    <location>
        <begin position="39"/>
        <end position="62"/>
    </location>
</feature>
<dbReference type="EMBL" id="BMAW01113494">
    <property type="protein sequence ID" value="GFT57474.1"/>
    <property type="molecule type" value="Genomic_DNA"/>
</dbReference>
<reference evidence="2" key="1">
    <citation type="submission" date="2020-08" db="EMBL/GenBank/DDBJ databases">
        <title>Multicomponent nature underlies the extraordinary mechanical properties of spider dragline silk.</title>
        <authorList>
            <person name="Kono N."/>
            <person name="Nakamura H."/>
            <person name="Mori M."/>
            <person name="Yoshida Y."/>
            <person name="Ohtoshi R."/>
            <person name="Malay A.D."/>
            <person name="Moran D.A.P."/>
            <person name="Tomita M."/>
            <person name="Numata K."/>
            <person name="Arakawa K."/>
        </authorList>
    </citation>
    <scope>NUCLEOTIDE SEQUENCE</scope>
</reference>
<protein>
    <submittedName>
        <fullName evidence="2">Uncharacterized protein</fullName>
    </submittedName>
</protein>
<evidence type="ECO:0000256" key="1">
    <source>
        <dbReference type="SAM" id="Phobius"/>
    </source>
</evidence>
<name>A0A8X6PAU7_NEPPI</name>
<feature type="transmembrane region" description="Helical" evidence="1">
    <location>
        <begin position="6"/>
        <end position="27"/>
    </location>
</feature>
<dbReference type="Proteomes" id="UP000887013">
    <property type="component" value="Unassembled WGS sequence"/>
</dbReference>
<keyword evidence="1" id="KW-0812">Transmembrane</keyword>